<dbReference type="SUPFAM" id="SSF46785">
    <property type="entry name" value="Winged helix' DNA-binding domain"/>
    <property type="match status" value="1"/>
</dbReference>
<sequence>MSDLTARNESDSWLTIGLETTADVVAQLPPSAKLVLSYLRDNGPCSRAETEDDLCLPTSTTKHALTELKDEDLVEDRPSMEDGRVTVYNIVAGVAEDVESPTVA</sequence>
<evidence type="ECO:0000313" key="1">
    <source>
        <dbReference type="EMBL" id="MFD1512443.1"/>
    </source>
</evidence>
<dbReference type="InterPro" id="IPR036388">
    <property type="entry name" value="WH-like_DNA-bd_sf"/>
</dbReference>
<keyword evidence="2" id="KW-1185">Reference proteome</keyword>
<dbReference type="AlphaFoldDB" id="A0ABD6ASB3"/>
<proteinExistence type="predicted"/>
<protein>
    <submittedName>
        <fullName evidence="1">MarR family transcriptional regulator</fullName>
    </submittedName>
</protein>
<reference evidence="1 2" key="1">
    <citation type="journal article" date="2019" name="Int. J. Syst. Evol. Microbiol.">
        <title>The Global Catalogue of Microorganisms (GCM) 10K type strain sequencing project: providing services to taxonomists for standard genome sequencing and annotation.</title>
        <authorList>
            <consortium name="The Broad Institute Genomics Platform"/>
            <consortium name="The Broad Institute Genome Sequencing Center for Infectious Disease"/>
            <person name="Wu L."/>
            <person name="Ma J."/>
        </authorList>
    </citation>
    <scope>NUCLEOTIDE SEQUENCE [LARGE SCALE GENOMIC DNA]</scope>
    <source>
        <strain evidence="1 2">CGMCC 1.12563</strain>
    </source>
</reference>
<name>A0ABD6ASB3_9EURY</name>
<dbReference type="EMBL" id="JBHUDC010000002">
    <property type="protein sequence ID" value="MFD1512443.1"/>
    <property type="molecule type" value="Genomic_DNA"/>
</dbReference>
<dbReference type="InterPro" id="IPR036390">
    <property type="entry name" value="WH_DNA-bd_sf"/>
</dbReference>
<dbReference type="Proteomes" id="UP001597187">
    <property type="component" value="Unassembled WGS sequence"/>
</dbReference>
<evidence type="ECO:0000313" key="2">
    <source>
        <dbReference type="Proteomes" id="UP001597187"/>
    </source>
</evidence>
<comment type="caution">
    <text evidence="1">The sequence shown here is derived from an EMBL/GenBank/DDBJ whole genome shotgun (WGS) entry which is preliminary data.</text>
</comment>
<organism evidence="1 2">
    <name type="scientific">Halomarina rubra</name>
    <dbReference type="NCBI Taxonomy" id="2071873"/>
    <lineage>
        <taxon>Archaea</taxon>
        <taxon>Methanobacteriati</taxon>
        <taxon>Methanobacteriota</taxon>
        <taxon>Stenosarchaea group</taxon>
        <taxon>Halobacteria</taxon>
        <taxon>Halobacteriales</taxon>
        <taxon>Natronomonadaceae</taxon>
        <taxon>Halomarina</taxon>
    </lineage>
</organism>
<dbReference type="RefSeq" id="WP_250872421.1">
    <property type="nucleotide sequence ID" value="NZ_JALXFV010000002.1"/>
</dbReference>
<gene>
    <name evidence="1" type="ORF">ACFSBT_04010</name>
</gene>
<accession>A0ABD6ASB3</accession>
<dbReference type="Gene3D" id="1.10.10.10">
    <property type="entry name" value="Winged helix-like DNA-binding domain superfamily/Winged helix DNA-binding domain"/>
    <property type="match status" value="1"/>
</dbReference>